<protein>
    <submittedName>
        <fullName evidence="2">Uncharacterized protein</fullName>
    </submittedName>
</protein>
<proteinExistence type="predicted"/>
<dbReference type="SUPFAM" id="SSF48371">
    <property type="entry name" value="ARM repeat"/>
    <property type="match status" value="1"/>
</dbReference>
<gene>
    <name evidence="2" type="ORF">PCL1606_21490</name>
</gene>
<dbReference type="Proteomes" id="UP000032748">
    <property type="component" value="Chromosome"/>
</dbReference>
<dbReference type="OrthoDB" id="8477603at2"/>
<sequence length="864" mass="95155">MNEDEYEEAIRTGLRNNEVLKLVHNYCSHARVVNRGGVGLIAQVTGLPLGMLGVHCDHAPASGMAGWYLEPIAVDFYDRNCAHCDKRVAVRMPNLLALVEERDKALERQREAQKKAQAQAEAAHQGRVAERAALRVGQSAACCSLLDDLDTLDACSSDEVKIRIVETAKLAPEVFTAPIVEYFFELATSDKMNLKEQALSVLRLVSADKPRLSETAFDCLAKHDAIGVAADIVLAYPGMMAPAKVESAVPALIVLAQRPRAQFAIDEPISKPEPLKKIYKLWPEVVRHAIQRLLDSKQSYPVRLGVAALHVLFRDDAGLLPCFARTTISKLARAHLLFEKDPSDRELGMVCSDLRRIVVAALLAAPENTDALISEFFDSASSEGEERLTQVYEELSRHSIRLGGDRRSEMTPADVAAYVVVLRRLLNLAGTSTNQKVLRLVVQAFRNEPDEIVAAGKQNIDALLGTAAVLDARIEAFEAERNATPAANFNEYLEAQNSATTLYQLRDSCALIAAKAAKGSERLVLSYVEFLNSIDEQRDGLSSTITKVTPCLIDSPSTLNVVLPALYSSLVGASVRKRAAAGEALGELGRARISDLPELVLEAFVLLLLDQYVMVHKAAVCALSSIDLPEHLERRAGEALLQLIPYYNGKKDEHHFLIRCIRLHVSRFASSEQLQYGLGSLFIKFLMTAPANLHTRDLSRMGKALAAASNFADLVIHTLDDPELSEHDEEDASSLVHLIPEAVALQRADDLVKLVKRQSGRFMLVGAVVELLSRVGAWPQAVAAMQASWEAVPDTAPERRFKWYRRLHVIAVQFEAAVAAKDPPRQEALQMEWLQLEETLKEDEKQYASRRGSLPSFLQPDSGS</sequence>
<dbReference type="PATRIC" id="fig|587753.10.peg.2147"/>
<dbReference type="RefSeq" id="WP_148558635.1">
    <property type="nucleotide sequence ID" value="NZ_CP011110.1"/>
</dbReference>
<dbReference type="KEGG" id="pcz:PCL1606_21490"/>
<name>A0A0D5XXY9_9PSED</name>
<dbReference type="EMBL" id="CP011110">
    <property type="protein sequence ID" value="AKA23602.1"/>
    <property type="molecule type" value="Genomic_DNA"/>
</dbReference>
<evidence type="ECO:0000313" key="2">
    <source>
        <dbReference type="EMBL" id="AKA23602.1"/>
    </source>
</evidence>
<reference evidence="2 3" key="1">
    <citation type="journal article" date="2015" name="Mol. Plant Microbe Interact.">
        <title>Comparative Genomic Analysis of Pseudomonas chlororaphis PCL1606 Reveals New Insight into Antifungal Compounds Involved in Biocontrol.</title>
        <authorList>
            <person name="Calderon C.E."/>
            <person name="Ramos C."/>
            <person name="de Vicente A."/>
            <person name="Cazorla F.M."/>
        </authorList>
    </citation>
    <scope>NUCLEOTIDE SEQUENCE [LARGE SCALE GENOMIC DNA]</scope>
    <source>
        <strain evidence="2 3">PCL1606</strain>
    </source>
</reference>
<feature type="region of interest" description="Disordered" evidence="1">
    <location>
        <begin position="844"/>
        <end position="864"/>
    </location>
</feature>
<accession>A0A0D5XXY9</accession>
<evidence type="ECO:0000313" key="3">
    <source>
        <dbReference type="Proteomes" id="UP000032748"/>
    </source>
</evidence>
<dbReference type="AlphaFoldDB" id="A0A0D5XXY9"/>
<organism evidence="2 3">
    <name type="scientific">Pseudomonas chlororaphis</name>
    <dbReference type="NCBI Taxonomy" id="587753"/>
    <lineage>
        <taxon>Bacteria</taxon>
        <taxon>Pseudomonadati</taxon>
        <taxon>Pseudomonadota</taxon>
        <taxon>Gammaproteobacteria</taxon>
        <taxon>Pseudomonadales</taxon>
        <taxon>Pseudomonadaceae</taxon>
        <taxon>Pseudomonas</taxon>
    </lineage>
</organism>
<evidence type="ECO:0000256" key="1">
    <source>
        <dbReference type="SAM" id="MobiDB-lite"/>
    </source>
</evidence>
<dbReference type="InterPro" id="IPR016024">
    <property type="entry name" value="ARM-type_fold"/>
</dbReference>